<reference evidence="1 3" key="1">
    <citation type="journal article" date="2008" name="Science">
        <title>The Physcomitrella genome reveals evolutionary insights into the conquest of land by plants.</title>
        <authorList>
            <person name="Rensing S."/>
            <person name="Lang D."/>
            <person name="Zimmer A."/>
            <person name="Terry A."/>
            <person name="Salamov A."/>
            <person name="Shapiro H."/>
            <person name="Nishiyama T."/>
            <person name="Perroud P.-F."/>
            <person name="Lindquist E."/>
            <person name="Kamisugi Y."/>
            <person name="Tanahashi T."/>
            <person name="Sakakibara K."/>
            <person name="Fujita T."/>
            <person name="Oishi K."/>
            <person name="Shin-I T."/>
            <person name="Kuroki Y."/>
            <person name="Toyoda A."/>
            <person name="Suzuki Y."/>
            <person name="Hashimoto A."/>
            <person name="Yamaguchi K."/>
            <person name="Sugano A."/>
            <person name="Kohara Y."/>
            <person name="Fujiyama A."/>
            <person name="Anterola A."/>
            <person name="Aoki S."/>
            <person name="Ashton N."/>
            <person name="Barbazuk W.B."/>
            <person name="Barker E."/>
            <person name="Bennetzen J."/>
            <person name="Bezanilla M."/>
            <person name="Blankenship R."/>
            <person name="Cho S.H."/>
            <person name="Dutcher S."/>
            <person name="Estelle M."/>
            <person name="Fawcett J.A."/>
            <person name="Gundlach H."/>
            <person name="Hanada K."/>
            <person name="Heyl A."/>
            <person name="Hicks K.A."/>
            <person name="Hugh J."/>
            <person name="Lohr M."/>
            <person name="Mayer K."/>
            <person name="Melkozernov A."/>
            <person name="Murata T."/>
            <person name="Nelson D."/>
            <person name="Pils B."/>
            <person name="Prigge M."/>
            <person name="Reiss B."/>
            <person name="Renner T."/>
            <person name="Rombauts S."/>
            <person name="Rushton P."/>
            <person name="Sanderfoot A."/>
            <person name="Schween G."/>
            <person name="Shiu S.-H."/>
            <person name="Stueber K."/>
            <person name="Theodoulou F.L."/>
            <person name="Tu H."/>
            <person name="Van de Peer Y."/>
            <person name="Verrier P.J."/>
            <person name="Waters E."/>
            <person name="Wood A."/>
            <person name="Yang L."/>
            <person name="Cove D."/>
            <person name="Cuming A."/>
            <person name="Hasebe M."/>
            <person name="Lucas S."/>
            <person name="Mishler D.B."/>
            <person name="Reski R."/>
            <person name="Grigoriev I."/>
            <person name="Quatrano R.S."/>
            <person name="Boore J.L."/>
        </authorList>
    </citation>
    <scope>NUCLEOTIDE SEQUENCE [LARGE SCALE GENOMIC DNA]</scope>
    <source>
        <strain evidence="2 3">cv. Gransden 2004</strain>
    </source>
</reference>
<protein>
    <submittedName>
        <fullName evidence="1 2">Uncharacterized protein</fullName>
    </submittedName>
</protein>
<evidence type="ECO:0000313" key="1">
    <source>
        <dbReference type="EMBL" id="PNR45346.1"/>
    </source>
</evidence>
<dbReference type="EMBL" id="ABEU02000011">
    <property type="protein sequence ID" value="PNR45346.1"/>
    <property type="molecule type" value="Genomic_DNA"/>
</dbReference>
<dbReference type="EnsemblPlants" id="Pp3c11_16960V3.4">
    <property type="protein sequence ID" value="PAC:32958942.CDS.1"/>
    <property type="gene ID" value="Pp3c11_16960"/>
</dbReference>
<reference evidence="2" key="3">
    <citation type="submission" date="2020-12" db="UniProtKB">
        <authorList>
            <consortium name="EnsemblPlants"/>
        </authorList>
    </citation>
    <scope>IDENTIFICATION</scope>
</reference>
<dbReference type="Gramene" id="Pp3c11_16960V3.4">
    <property type="protein sequence ID" value="PAC:32958942.CDS.1"/>
    <property type="gene ID" value="Pp3c11_16960"/>
</dbReference>
<dbReference type="Gramene" id="Pp3c11_16960V3.3">
    <property type="protein sequence ID" value="PAC:32958941.CDS.1"/>
    <property type="gene ID" value="Pp3c11_16960"/>
</dbReference>
<dbReference type="AlphaFoldDB" id="A0A2K1JUZ5"/>
<name>A0A2K1JUZ5_PHYPA</name>
<evidence type="ECO:0000313" key="2">
    <source>
        <dbReference type="EnsemblPlants" id="PAC:32958939.CDS.1"/>
    </source>
</evidence>
<dbReference type="Gramene" id="Pp3c11_16960V3.1">
    <property type="protein sequence ID" value="PAC:32958939.CDS.1"/>
    <property type="gene ID" value="Pp3c11_16960"/>
</dbReference>
<dbReference type="EnsemblPlants" id="Pp3c11_16960V3.2">
    <property type="protein sequence ID" value="PAC:32958940.CDS.1"/>
    <property type="gene ID" value="Pp3c11_16960"/>
</dbReference>
<dbReference type="Proteomes" id="UP000006727">
    <property type="component" value="Chromosome 11"/>
</dbReference>
<evidence type="ECO:0000313" key="3">
    <source>
        <dbReference type="Proteomes" id="UP000006727"/>
    </source>
</evidence>
<dbReference type="PaxDb" id="3218-PP1S80_150V6.2"/>
<reference evidence="1 3" key="2">
    <citation type="journal article" date="2018" name="Plant J.">
        <title>The Physcomitrella patens chromosome-scale assembly reveals moss genome structure and evolution.</title>
        <authorList>
            <person name="Lang D."/>
            <person name="Ullrich K.K."/>
            <person name="Murat F."/>
            <person name="Fuchs J."/>
            <person name="Jenkins J."/>
            <person name="Haas F.B."/>
            <person name="Piednoel M."/>
            <person name="Gundlach H."/>
            <person name="Van Bel M."/>
            <person name="Meyberg R."/>
            <person name="Vives C."/>
            <person name="Morata J."/>
            <person name="Symeonidi A."/>
            <person name="Hiss M."/>
            <person name="Muchero W."/>
            <person name="Kamisugi Y."/>
            <person name="Saleh O."/>
            <person name="Blanc G."/>
            <person name="Decker E.L."/>
            <person name="van Gessel N."/>
            <person name="Grimwood J."/>
            <person name="Hayes R.D."/>
            <person name="Graham S.W."/>
            <person name="Gunter L.E."/>
            <person name="McDaniel S.F."/>
            <person name="Hoernstein S.N.W."/>
            <person name="Larsson A."/>
            <person name="Li F.W."/>
            <person name="Perroud P.F."/>
            <person name="Phillips J."/>
            <person name="Ranjan P."/>
            <person name="Rokshar D.S."/>
            <person name="Rothfels C.J."/>
            <person name="Schneider L."/>
            <person name="Shu S."/>
            <person name="Stevenson D.W."/>
            <person name="Thummler F."/>
            <person name="Tillich M."/>
            <person name="Villarreal Aguilar J.C."/>
            <person name="Widiez T."/>
            <person name="Wong G.K."/>
            <person name="Wymore A."/>
            <person name="Zhang Y."/>
            <person name="Zimmer A.D."/>
            <person name="Quatrano R.S."/>
            <person name="Mayer K.F.X."/>
            <person name="Goodstein D."/>
            <person name="Casacuberta J.M."/>
            <person name="Vandepoele K."/>
            <person name="Reski R."/>
            <person name="Cuming A.C."/>
            <person name="Tuskan G.A."/>
            <person name="Maumus F."/>
            <person name="Salse J."/>
            <person name="Schmutz J."/>
            <person name="Rensing S.A."/>
        </authorList>
    </citation>
    <scope>NUCLEOTIDE SEQUENCE [LARGE SCALE GENOMIC DNA]</scope>
    <source>
        <strain evidence="2 3">cv. Gransden 2004</strain>
    </source>
</reference>
<proteinExistence type="predicted"/>
<accession>A0A2K1JUZ5</accession>
<dbReference type="EnsemblPlants" id="Pp3c11_16960V3.1">
    <property type="protein sequence ID" value="PAC:32958939.CDS.1"/>
    <property type="gene ID" value="Pp3c11_16960"/>
</dbReference>
<keyword evidence="3" id="KW-1185">Reference proteome</keyword>
<sequence>MPRPALPNEADMYHTLYVKEIHECISSGKRRAEGGRVEVMRKRGRRETVPDSCGGAGGMVERVRQKELRGRSNGMGQRFQMVDIIFSERAHYCITSFA</sequence>
<dbReference type="Gramene" id="Pp3c11_16960V3.2">
    <property type="protein sequence ID" value="PAC:32958940.CDS.1"/>
    <property type="gene ID" value="Pp3c11_16960"/>
</dbReference>
<dbReference type="InParanoid" id="A0A2K1JUZ5"/>
<dbReference type="EnsemblPlants" id="Pp3c11_16960V3.3">
    <property type="protein sequence ID" value="PAC:32958941.CDS.1"/>
    <property type="gene ID" value="Pp3c11_16960"/>
</dbReference>
<organism evidence="1">
    <name type="scientific">Physcomitrium patens</name>
    <name type="common">Spreading-leaved earth moss</name>
    <name type="synonym">Physcomitrella patens</name>
    <dbReference type="NCBI Taxonomy" id="3218"/>
    <lineage>
        <taxon>Eukaryota</taxon>
        <taxon>Viridiplantae</taxon>
        <taxon>Streptophyta</taxon>
        <taxon>Embryophyta</taxon>
        <taxon>Bryophyta</taxon>
        <taxon>Bryophytina</taxon>
        <taxon>Bryopsida</taxon>
        <taxon>Funariidae</taxon>
        <taxon>Funariales</taxon>
        <taxon>Funariaceae</taxon>
        <taxon>Physcomitrium</taxon>
    </lineage>
</organism>
<gene>
    <name evidence="1" type="ORF">PHYPA_015117</name>
</gene>